<protein>
    <submittedName>
        <fullName evidence="1">Uncharacterized protein</fullName>
    </submittedName>
</protein>
<reference evidence="1" key="1">
    <citation type="submission" date="2018-11" db="EMBL/GenBank/DDBJ databases">
        <authorList>
            <consortium name="Pathogen Informatics"/>
        </authorList>
    </citation>
    <scope>NUCLEOTIDE SEQUENCE</scope>
</reference>
<evidence type="ECO:0000313" key="1">
    <source>
        <dbReference type="EMBL" id="VEL19783.1"/>
    </source>
</evidence>
<dbReference type="Proteomes" id="UP000784294">
    <property type="component" value="Unassembled WGS sequence"/>
</dbReference>
<dbReference type="AlphaFoldDB" id="A0A448WTB4"/>
<gene>
    <name evidence="1" type="ORF">PXEA_LOCUS13223</name>
</gene>
<dbReference type="EMBL" id="CAAALY010043277">
    <property type="protein sequence ID" value="VEL19783.1"/>
    <property type="molecule type" value="Genomic_DNA"/>
</dbReference>
<organism evidence="1 2">
    <name type="scientific">Protopolystoma xenopodis</name>
    <dbReference type="NCBI Taxonomy" id="117903"/>
    <lineage>
        <taxon>Eukaryota</taxon>
        <taxon>Metazoa</taxon>
        <taxon>Spiralia</taxon>
        <taxon>Lophotrochozoa</taxon>
        <taxon>Platyhelminthes</taxon>
        <taxon>Monogenea</taxon>
        <taxon>Polyopisthocotylea</taxon>
        <taxon>Polystomatidea</taxon>
        <taxon>Polystomatidae</taxon>
        <taxon>Protopolystoma</taxon>
    </lineage>
</organism>
<accession>A0A448WTB4</accession>
<keyword evidence="2" id="KW-1185">Reference proteome</keyword>
<name>A0A448WTB4_9PLAT</name>
<comment type="caution">
    <text evidence="1">The sequence shown here is derived from an EMBL/GenBank/DDBJ whole genome shotgun (WGS) entry which is preliminary data.</text>
</comment>
<evidence type="ECO:0000313" key="2">
    <source>
        <dbReference type="Proteomes" id="UP000784294"/>
    </source>
</evidence>
<proteinExistence type="predicted"/>
<sequence length="122" mass="13567">MHVDGSLERDDFSLGFFARPETLQSDLLPADRDGNHGGGLSPHLISGPVYWRPRPLSEYSKWARIPPSGRLDPASLLTELGDTLSPTKLRNLSLEEVEAHIEQMQLFAEVNLNFAAFVDNPL</sequence>